<gene>
    <name evidence="6" type="ORF">GCM10011614_34950</name>
</gene>
<evidence type="ECO:0000313" key="7">
    <source>
        <dbReference type="Proteomes" id="UP000648075"/>
    </source>
</evidence>
<dbReference type="PANTHER" id="PTHR42847">
    <property type="entry name" value="ALKANESULFONATE MONOOXYGENASE"/>
    <property type="match status" value="1"/>
</dbReference>
<dbReference type="InterPro" id="IPR011251">
    <property type="entry name" value="Luciferase-like_dom"/>
</dbReference>
<name>A0A918PQ96_9SPHN</name>
<reference evidence="6" key="2">
    <citation type="submission" date="2020-09" db="EMBL/GenBank/DDBJ databases">
        <authorList>
            <person name="Sun Q."/>
            <person name="Kim S."/>
        </authorList>
    </citation>
    <scope>NUCLEOTIDE SEQUENCE</scope>
    <source>
        <strain evidence="6">KCTC 32255</strain>
    </source>
</reference>
<dbReference type="RefSeq" id="WP_189622570.1">
    <property type="nucleotide sequence ID" value="NZ_BMZA01000036.1"/>
</dbReference>
<keyword evidence="7" id="KW-1185">Reference proteome</keyword>
<evidence type="ECO:0000256" key="1">
    <source>
        <dbReference type="ARBA" id="ARBA00022630"/>
    </source>
</evidence>
<dbReference type="InterPro" id="IPR019921">
    <property type="entry name" value="Lucif-like_OxRdtase_Rv2161c"/>
</dbReference>
<evidence type="ECO:0000256" key="3">
    <source>
        <dbReference type="ARBA" id="ARBA00023002"/>
    </source>
</evidence>
<evidence type="ECO:0000256" key="4">
    <source>
        <dbReference type="ARBA" id="ARBA00023033"/>
    </source>
</evidence>
<dbReference type="Proteomes" id="UP000648075">
    <property type="component" value="Unassembled WGS sequence"/>
</dbReference>
<dbReference type="InterPro" id="IPR036661">
    <property type="entry name" value="Luciferase-like_sf"/>
</dbReference>
<keyword evidence="3" id="KW-0560">Oxidoreductase</keyword>
<sequence length="300" mass="33078">MKVGVLFPVIELGGNPDAVREFGLEVERLNFDHLLMYDHVLGAAHENRDPPLTQYLDENDPLVDPITSFAYLAGITKKINFVFGVLVMPQRQVALVARQLADLSLFSGGRVTLGVGSGWNYVEYQALGVDWASRGKILDEQIAILRKLWTENLVSFDGKFHQLDRVAVNPRPKTPIPIYIGGDSKVAFRRAARSGDGFIFMGPIENGLSGLARFREVLAEEGKSDQDFGKHYFMVPVGVDPTQGGQPKSGFRDVQLVIDELERWRDAGGTSASISTAGMGFTSVDQHFEVIERVASRLGL</sequence>
<organism evidence="6 7">
    <name type="scientific">Novosphingobium colocasiae</name>
    <dbReference type="NCBI Taxonomy" id="1256513"/>
    <lineage>
        <taxon>Bacteria</taxon>
        <taxon>Pseudomonadati</taxon>
        <taxon>Pseudomonadota</taxon>
        <taxon>Alphaproteobacteria</taxon>
        <taxon>Sphingomonadales</taxon>
        <taxon>Sphingomonadaceae</taxon>
        <taxon>Novosphingobium</taxon>
    </lineage>
</organism>
<dbReference type="GO" id="GO:0008726">
    <property type="term" value="F:alkanesulfonate monooxygenase activity"/>
    <property type="evidence" value="ECO:0007669"/>
    <property type="project" value="TreeGrafter"/>
</dbReference>
<dbReference type="EMBL" id="BMZA01000036">
    <property type="protein sequence ID" value="GGZ17445.1"/>
    <property type="molecule type" value="Genomic_DNA"/>
</dbReference>
<accession>A0A918PQ96</accession>
<keyword evidence="1" id="KW-0285">Flavoprotein</keyword>
<dbReference type="SUPFAM" id="SSF51679">
    <property type="entry name" value="Bacterial luciferase-like"/>
    <property type="match status" value="1"/>
</dbReference>
<keyword evidence="4" id="KW-0503">Monooxygenase</keyword>
<evidence type="ECO:0000313" key="6">
    <source>
        <dbReference type="EMBL" id="GGZ17445.1"/>
    </source>
</evidence>
<dbReference type="PANTHER" id="PTHR42847:SF4">
    <property type="entry name" value="ALKANESULFONATE MONOOXYGENASE-RELATED"/>
    <property type="match status" value="1"/>
</dbReference>
<keyword evidence="2" id="KW-0288">FMN</keyword>
<proteinExistence type="predicted"/>
<dbReference type="NCBIfam" id="TIGR03619">
    <property type="entry name" value="F420_Rv2161c"/>
    <property type="match status" value="1"/>
</dbReference>
<reference evidence="6" key="1">
    <citation type="journal article" date="2014" name="Int. J. Syst. Evol. Microbiol.">
        <title>Complete genome sequence of Corynebacterium casei LMG S-19264T (=DSM 44701T), isolated from a smear-ripened cheese.</title>
        <authorList>
            <consortium name="US DOE Joint Genome Institute (JGI-PGF)"/>
            <person name="Walter F."/>
            <person name="Albersmeier A."/>
            <person name="Kalinowski J."/>
            <person name="Ruckert C."/>
        </authorList>
    </citation>
    <scope>NUCLEOTIDE SEQUENCE</scope>
    <source>
        <strain evidence="6">KCTC 32255</strain>
    </source>
</reference>
<dbReference type="GO" id="GO:0046306">
    <property type="term" value="P:alkanesulfonate catabolic process"/>
    <property type="evidence" value="ECO:0007669"/>
    <property type="project" value="TreeGrafter"/>
</dbReference>
<evidence type="ECO:0000259" key="5">
    <source>
        <dbReference type="Pfam" id="PF00296"/>
    </source>
</evidence>
<protein>
    <recommendedName>
        <fullName evidence="5">Luciferase-like domain-containing protein</fullName>
    </recommendedName>
</protein>
<feature type="domain" description="Luciferase-like" evidence="5">
    <location>
        <begin position="13"/>
        <end position="229"/>
    </location>
</feature>
<dbReference type="InterPro" id="IPR050172">
    <property type="entry name" value="SsuD_RutA_monooxygenase"/>
</dbReference>
<evidence type="ECO:0000256" key="2">
    <source>
        <dbReference type="ARBA" id="ARBA00022643"/>
    </source>
</evidence>
<comment type="caution">
    <text evidence="6">The sequence shown here is derived from an EMBL/GenBank/DDBJ whole genome shotgun (WGS) entry which is preliminary data.</text>
</comment>
<dbReference type="Gene3D" id="3.20.20.30">
    <property type="entry name" value="Luciferase-like domain"/>
    <property type="match status" value="1"/>
</dbReference>
<dbReference type="AlphaFoldDB" id="A0A918PQ96"/>
<dbReference type="Pfam" id="PF00296">
    <property type="entry name" value="Bac_luciferase"/>
    <property type="match status" value="1"/>
</dbReference>